<evidence type="ECO:0000313" key="2">
    <source>
        <dbReference type="EMBL" id="KIC60436.1"/>
    </source>
</evidence>
<dbReference type="Pfam" id="PF06904">
    <property type="entry name" value="Extensin-like_C"/>
    <property type="match status" value="1"/>
</dbReference>
<sequence length="247" mass="26770">MLSVSRVSPFLIGLGVLLILSGCVRRPPEPLRPPSPYPSRTEAPMVGGLVDRMIDGGTQALVVREGGDLGRCLAELNAARVRFSPVPDRQNSATCGLHQGGVLGADLGTVARMAPGDVEMTCQTALALSIWRRQSLEPAAREILGSDVVQIDHMGAYACRNVNNGVGSNRVSAHSQAAALDFAGVRLRDGRRITVTRDWNGDTPEARFLKRIRDDACRIFGTTLSPDYNAVHYDHLHLEATDTRFCR</sequence>
<dbReference type="InterPro" id="IPR009683">
    <property type="entry name" value="Extensin-like_C"/>
</dbReference>
<feature type="domain" description="Extensin-like C-terminal" evidence="1">
    <location>
        <begin position="71"/>
        <end position="247"/>
    </location>
</feature>
<dbReference type="EMBL" id="JWSY01000004">
    <property type="protein sequence ID" value="KIC60436.1"/>
    <property type="molecule type" value="Genomic_DNA"/>
</dbReference>
<name>A0A0B4D1J5_9CAUL</name>
<gene>
    <name evidence="2" type="ORF">RM53_02990</name>
</gene>
<organism evidence="2 3">
    <name type="scientific">Brevundimonas nasdae</name>
    <dbReference type="NCBI Taxonomy" id="172043"/>
    <lineage>
        <taxon>Bacteria</taxon>
        <taxon>Pseudomonadati</taxon>
        <taxon>Pseudomonadota</taxon>
        <taxon>Alphaproteobacteria</taxon>
        <taxon>Caulobacterales</taxon>
        <taxon>Caulobacteraceae</taxon>
        <taxon>Brevundimonas</taxon>
    </lineage>
</organism>
<dbReference type="PROSITE" id="PS51257">
    <property type="entry name" value="PROKAR_LIPOPROTEIN"/>
    <property type="match status" value="1"/>
</dbReference>
<comment type="caution">
    <text evidence="2">The sequence shown here is derived from an EMBL/GenBank/DDBJ whole genome shotgun (WGS) entry which is preliminary data.</text>
</comment>
<dbReference type="RefSeq" id="WP_039244220.1">
    <property type="nucleotide sequence ID" value="NZ_JWSY01000004.1"/>
</dbReference>
<dbReference type="STRING" id="172043.RM53_02990"/>
<protein>
    <submittedName>
        <fullName evidence="2">Extensin</fullName>
    </submittedName>
</protein>
<evidence type="ECO:0000313" key="3">
    <source>
        <dbReference type="Proteomes" id="UP000031166"/>
    </source>
</evidence>
<proteinExistence type="predicted"/>
<accession>A0A0B4D1J5</accession>
<dbReference type="AlphaFoldDB" id="A0A0B4D1J5"/>
<evidence type="ECO:0000259" key="1">
    <source>
        <dbReference type="Pfam" id="PF06904"/>
    </source>
</evidence>
<dbReference type="Proteomes" id="UP000031166">
    <property type="component" value="Unassembled WGS sequence"/>
</dbReference>
<reference evidence="2 3" key="1">
    <citation type="submission" date="2014-12" db="EMBL/GenBank/DDBJ databases">
        <title>Genome sequencing of Brevundimonas nasdae TPW30.</title>
        <authorList>
            <person name="Tan P.W."/>
            <person name="Chan K.-G."/>
        </authorList>
    </citation>
    <scope>NUCLEOTIDE SEQUENCE [LARGE SCALE GENOMIC DNA]</scope>
    <source>
        <strain evidence="2 3">TPW30</strain>
    </source>
</reference>